<dbReference type="SMART" id="SM00710">
    <property type="entry name" value="PbH1"/>
    <property type="match status" value="7"/>
</dbReference>
<evidence type="ECO:0000313" key="4">
    <source>
        <dbReference type="EMBL" id="MBD2529887.1"/>
    </source>
</evidence>
<proteinExistence type="predicted"/>
<keyword evidence="5" id="KW-1185">Reference proteome</keyword>
<dbReference type="PANTHER" id="PTHR40088:SF2">
    <property type="entry name" value="SECRETED SUGAR HYDROLASE"/>
    <property type="match status" value="1"/>
</dbReference>
<evidence type="ECO:0000256" key="1">
    <source>
        <dbReference type="ARBA" id="ARBA00004613"/>
    </source>
</evidence>
<dbReference type="PANTHER" id="PTHR40088">
    <property type="entry name" value="PECTATE LYASE (EUROFUNG)"/>
    <property type="match status" value="1"/>
</dbReference>
<sequence length="458" mass="50094">MIHGFGFLSLSASLVFPWALTGLVQGKAITESLFKDVRQSSTDQKMQLPSRKLISQVSTATTYYVSATGNDRNSGRTTSSAFKTIQRAADLTKPGDTVRIMNGEYKNEPDRGSVLSIKRSGTAKAWIKFQAYPGHSPKIKHNTWNGISLGDGVSYIEIDGLEVIGNNASISRSYALSQQYNTSNPLTNGSCISIDGRQRTVHHINILNNKVHDCPGGGISVIAADYVKVDNNTVFNNCWYSLYGNSGISFFLNADYDNNRGYKHFITNNKTYNNRQYVRTLSSGRISDGGGIIVDTSKKGKNGGYKGRTLIANNISYNNGGGGVIAHESEHIDIVNNTVYGNGQSPELSEVQLAAGYSRDVKIYNNIIHGFSGQQVNKNTNNTNVIYDYNLYPKGAVSVVRGIHDVVGDPQFINPSTGDFRLKSTSAAINKGYYWKDLKTDHAGKSRPANKFTIGAYQ</sequence>
<evidence type="ECO:0000256" key="3">
    <source>
        <dbReference type="ARBA" id="ARBA00022729"/>
    </source>
</evidence>
<keyword evidence="2" id="KW-0964">Secreted</keyword>
<organism evidence="4 5">
    <name type="scientific">Nostoc flagelliforme FACHB-838</name>
    <dbReference type="NCBI Taxonomy" id="2692904"/>
    <lineage>
        <taxon>Bacteria</taxon>
        <taxon>Bacillati</taxon>
        <taxon>Cyanobacteriota</taxon>
        <taxon>Cyanophyceae</taxon>
        <taxon>Nostocales</taxon>
        <taxon>Nostocaceae</taxon>
        <taxon>Nostoc</taxon>
    </lineage>
</organism>
<name>A0ABR8DMD0_9NOSO</name>
<dbReference type="InterPro" id="IPR011050">
    <property type="entry name" value="Pectin_lyase_fold/virulence"/>
</dbReference>
<evidence type="ECO:0000313" key="5">
    <source>
        <dbReference type="Proteomes" id="UP000623440"/>
    </source>
</evidence>
<dbReference type="InterPro" id="IPR012334">
    <property type="entry name" value="Pectin_lyas_fold"/>
</dbReference>
<comment type="subcellular location">
    <subcellularLocation>
        <location evidence="1">Secreted</location>
    </subcellularLocation>
</comment>
<reference evidence="4 5" key="1">
    <citation type="journal article" date="2020" name="ISME J.">
        <title>Comparative genomics reveals insights into cyanobacterial evolution and habitat adaptation.</title>
        <authorList>
            <person name="Chen M.Y."/>
            <person name="Teng W.K."/>
            <person name="Zhao L."/>
            <person name="Hu C.X."/>
            <person name="Zhou Y.K."/>
            <person name="Han B.P."/>
            <person name="Song L.R."/>
            <person name="Shu W.S."/>
        </authorList>
    </citation>
    <scope>NUCLEOTIDE SEQUENCE [LARGE SCALE GENOMIC DNA]</scope>
    <source>
        <strain evidence="4 5">FACHB-838</strain>
    </source>
</reference>
<gene>
    <name evidence="4" type="ORF">H6G97_10040</name>
</gene>
<keyword evidence="3" id="KW-0732">Signal</keyword>
<dbReference type="Gene3D" id="2.160.20.10">
    <property type="entry name" value="Single-stranded right-handed beta-helix, Pectin lyase-like"/>
    <property type="match status" value="1"/>
</dbReference>
<dbReference type="EMBL" id="JACJSI010000014">
    <property type="protein sequence ID" value="MBD2529887.1"/>
    <property type="molecule type" value="Genomic_DNA"/>
</dbReference>
<dbReference type="SUPFAM" id="SSF51126">
    <property type="entry name" value="Pectin lyase-like"/>
    <property type="match status" value="1"/>
</dbReference>
<dbReference type="InterPro" id="IPR052052">
    <property type="entry name" value="Polysaccharide_Lyase_9"/>
</dbReference>
<dbReference type="Proteomes" id="UP000623440">
    <property type="component" value="Unassembled WGS sequence"/>
</dbReference>
<protein>
    <submittedName>
        <fullName evidence="4">Right-handed parallel beta-helix repeat-containing protein</fullName>
    </submittedName>
</protein>
<dbReference type="InterPro" id="IPR006626">
    <property type="entry name" value="PbH1"/>
</dbReference>
<accession>A0ABR8DMD0</accession>
<evidence type="ECO:0000256" key="2">
    <source>
        <dbReference type="ARBA" id="ARBA00022525"/>
    </source>
</evidence>
<comment type="caution">
    <text evidence="4">The sequence shown here is derived from an EMBL/GenBank/DDBJ whole genome shotgun (WGS) entry which is preliminary data.</text>
</comment>